<feature type="transmembrane region" description="Helical" evidence="5">
    <location>
        <begin position="276"/>
        <end position="297"/>
    </location>
</feature>
<feature type="domain" description="EamA" evidence="6">
    <location>
        <begin position="152"/>
        <end position="292"/>
    </location>
</feature>
<dbReference type="InterPro" id="IPR037185">
    <property type="entry name" value="EmrE-like"/>
</dbReference>
<evidence type="ECO:0000313" key="7">
    <source>
        <dbReference type="EMBL" id="KAL0476360.1"/>
    </source>
</evidence>
<evidence type="ECO:0000256" key="1">
    <source>
        <dbReference type="ARBA" id="ARBA00004141"/>
    </source>
</evidence>
<keyword evidence="4 5" id="KW-0472">Membrane</keyword>
<comment type="caution">
    <text evidence="7">The sequence shown here is derived from an EMBL/GenBank/DDBJ whole genome shotgun (WGS) entry which is preliminary data.</text>
</comment>
<keyword evidence="3 5" id="KW-1133">Transmembrane helix</keyword>
<feature type="transmembrane region" description="Helical" evidence="5">
    <location>
        <begin position="79"/>
        <end position="99"/>
    </location>
</feature>
<protein>
    <recommendedName>
        <fullName evidence="6">EamA domain-containing protein</fullName>
    </recommendedName>
</protein>
<feature type="domain" description="EamA" evidence="6">
    <location>
        <begin position="42"/>
        <end position="122"/>
    </location>
</feature>
<sequence length="347" mass="38748">MYRDIVCTASLVPLWLIIDRDFVFESRKEATSTMTKWKRFFIGKIPDWKTNLILLISGTLLIPCNQLLFIFGLQHTSPMVAGIFQPSSVVFTAFISIALRFEQKSLIKFIGIGVAVVGAITMIIVSGSNQPKQQDDSTFNIFGFDFSINGIIGSCLFLFNTLAFSSYLNVQKLLAGKNIPAFTVTIWTFFYGTLQCIIVCLFFINSMDYSQTHGKSIWLLWGCTLFAGIIGGSIPFVVTTYSSGILSPIVVSIYSTTVPVFSMILEFITLGHLNSYWSILCCSLIIAGVLMVGYAKYQESKVQKEKKDLEDVLQIDHDTELNLVSDLTNDSVVEEHLFKEPTSSEIL</sequence>
<dbReference type="GO" id="GO:0016020">
    <property type="term" value="C:membrane"/>
    <property type="evidence" value="ECO:0007669"/>
    <property type="project" value="UniProtKB-SubCell"/>
</dbReference>
<reference evidence="7 8" key="1">
    <citation type="submission" date="2024-03" db="EMBL/GenBank/DDBJ databases">
        <title>The Acrasis kona genome and developmental transcriptomes reveal deep origins of eukaryotic multicellular pathways.</title>
        <authorList>
            <person name="Sheikh S."/>
            <person name="Fu C.-J."/>
            <person name="Brown M.W."/>
            <person name="Baldauf S.L."/>
        </authorList>
    </citation>
    <scope>NUCLEOTIDE SEQUENCE [LARGE SCALE GENOMIC DNA]</scope>
    <source>
        <strain evidence="7 8">ATCC MYA-3509</strain>
    </source>
</reference>
<feature type="transmembrane region" description="Helical" evidence="5">
    <location>
        <begin position="106"/>
        <end position="126"/>
    </location>
</feature>
<evidence type="ECO:0000256" key="5">
    <source>
        <dbReference type="SAM" id="Phobius"/>
    </source>
</evidence>
<dbReference type="GO" id="GO:0022857">
    <property type="term" value="F:transmembrane transporter activity"/>
    <property type="evidence" value="ECO:0007669"/>
    <property type="project" value="InterPro"/>
</dbReference>
<comment type="subcellular location">
    <subcellularLocation>
        <location evidence="1">Membrane</location>
        <topology evidence="1">Multi-pass membrane protein</topology>
    </subcellularLocation>
</comment>
<dbReference type="AlphaFoldDB" id="A0AAW2YGV0"/>
<evidence type="ECO:0000259" key="6">
    <source>
        <dbReference type="Pfam" id="PF00892"/>
    </source>
</evidence>
<dbReference type="InterPro" id="IPR000620">
    <property type="entry name" value="EamA_dom"/>
</dbReference>
<evidence type="ECO:0000256" key="3">
    <source>
        <dbReference type="ARBA" id="ARBA00022989"/>
    </source>
</evidence>
<evidence type="ECO:0000256" key="4">
    <source>
        <dbReference type="ARBA" id="ARBA00023136"/>
    </source>
</evidence>
<evidence type="ECO:0000256" key="2">
    <source>
        <dbReference type="ARBA" id="ARBA00022692"/>
    </source>
</evidence>
<accession>A0AAW2YGV0</accession>
<keyword evidence="2 5" id="KW-0812">Transmembrane</keyword>
<feature type="transmembrane region" description="Helical" evidence="5">
    <location>
        <begin position="146"/>
        <end position="170"/>
    </location>
</feature>
<feature type="non-terminal residue" evidence="7">
    <location>
        <position position="347"/>
    </location>
</feature>
<feature type="transmembrane region" description="Helical" evidence="5">
    <location>
        <begin position="52"/>
        <end position="73"/>
    </location>
</feature>
<name>A0AAW2YGV0_9EUKA</name>
<evidence type="ECO:0000313" key="8">
    <source>
        <dbReference type="Proteomes" id="UP001431209"/>
    </source>
</evidence>
<dbReference type="SUPFAM" id="SSF103481">
    <property type="entry name" value="Multidrug resistance efflux transporter EmrE"/>
    <property type="match status" value="2"/>
</dbReference>
<dbReference type="Pfam" id="PF00892">
    <property type="entry name" value="EamA"/>
    <property type="match status" value="2"/>
</dbReference>
<dbReference type="EMBL" id="JAOPGA020000019">
    <property type="protein sequence ID" value="KAL0476360.1"/>
    <property type="molecule type" value="Genomic_DNA"/>
</dbReference>
<feature type="transmembrane region" description="Helical" evidence="5">
    <location>
        <begin position="182"/>
        <end position="204"/>
    </location>
</feature>
<proteinExistence type="predicted"/>
<feature type="transmembrane region" description="Helical" evidence="5">
    <location>
        <begin position="245"/>
        <end position="270"/>
    </location>
</feature>
<dbReference type="Proteomes" id="UP001431209">
    <property type="component" value="Unassembled WGS sequence"/>
</dbReference>
<dbReference type="PANTHER" id="PTHR31218">
    <property type="entry name" value="WAT1-RELATED PROTEIN"/>
    <property type="match status" value="1"/>
</dbReference>
<dbReference type="InterPro" id="IPR030184">
    <property type="entry name" value="WAT1-related"/>
</dbReference>
<feature type="transmembrane region" description="Helical" evidence="5">
    <location>
        <begin position="216"/>
        <end position="238"/>
    </location>
</feature>
<keyword evidence="8" id="KW-1185">Reference proteome</keyword>
<gene>
    <name evidence="7" type="ORF">AKO1_006266</name>
</gene>
<organism evidence="7 8">
    <name type="scientific">Acrasis kona</name>
    <dbReference type="NCBI Taxonomy" id="1008807"/>
    <lineage>
        <taxon>Eukaryota</taxon>
        <taxon>Discoba</taxon>
        <taxon>Heterolobosea</taxon>
        <taxon>Tetramitia</taxon>
        <taxon>Eutetramitia</taxon>
        <taxon>Acrasidae</taxon>
        <taxon>Acrasis</taxon>
    </lineage>
</organism>